<feature type="transmembrane region" description="Helical" evidence="1">
    <location>
        <begin position="247"/>
        <end position="267"/>
    </location>
</feature>
<comment type="caution">
    <text evidence="2">The sequence shown here is derived from an EMBL/GenBank/DDBJ whole genome shotgun (WGS) entry which is preliminary data.</text>
</comment>
<evidence type="ECO:0000256" key="1">
    <source>
        <dbReference type="SAM" id="Phobius"/>
    </source>
</evidence>
<reference evidence="2 3" key="1">
    <citation type="submission" date="2015-12" db="EMBL/GenBank/DDBJ databases">
        <title>The genome of Folsomia candida.</title>
        <authorList>
            <person name="Faddeeva A."/>
            <person name="Derks M.F."/>
            <person name="Anvar Y."/>
            <person name="Smit S."/>
            <person name="Van Straalen N."/>
            <person name="Roelofs D."/>
        </authorList>
    </citation>
    <scope>NUCLEOTIDE SEQUENCE [LARGE SCALE GENOMIC DNA]</scope>
    <source>
        <strain evidence="2 3">VU population</strain>
        <tissue evidence="2">Whole body</tissue>
    </source>
</reference>
<dbReference type="AlphaFoldDB" id="A0A226DTC2"/>
<keyword evidence="1" id="KW-0812">Transmembrane</keyword>
<proteinExistence type="predicted"/>
<evidence type="ECO:0000313" key="3">
    <source>
        <dbReference type="Proteomes" id="UP000198287"/>
    </source>
</evidence>
<accession>A0A226DTC2</accession>
<name>A0A226DTC2_FOLCA</name>
<protein>
    <submittedName>
        <fullName evidence="2">Uncharacterized protein</fullName>
    </submittedName>
</protein>
<keyword evidence="1" id="KW-0472">Membrane</keyword>
<organism evidence="2 3">
    <name type="scientific">Folsomia candida</name>
    <name type="common">Springtail</name>
    <dbReference type="NCBI Taxonomy" id="158441"/>
    <lineage>
        <taxon>Eukaryota</taxon>
        <taxon>Metazoa</taxon>
        <taxon>Ecdysozoa</taxon>
        <taxon>Arthropoda</taxon>
        <taxon>Hexapoda</taxon>
        <taxon>Collembola</taxon>
        <taxon>Entomobryomorpha</taxon>
        <taxon>Isotomoidea</taxon>
        <taxon>Isotomidae</taxon>
        <taxon>Proisotominae</taxon>
        <taxon>Folsomia</taxon>
    </lineage>
</organism>
<dbReference type="Proteomes" id="UP000198287">
    <property type="component" value="Unassembled WGS sequence"/>
</dbReference>
<evidence type="ECO:0000313" key="2">
    <source>
        <dbReference type="EMBL" id="OXA48278.1"/>
    </source>
</evidence>
<gene>
    <name evidence="2" type="ORF">Fcan01_17196</name>
</gene>
<sequence>MSSGSRPKIEQVIPLAGGMSKFNLSCLSTGFKPMHQLPTIKSQQRGWNILTRIYLLPSRTKCNANVKSAPYMFEETFIWSKRHNYDDYTHRRNKYHILVQRRDYPFQTWNLEMNKLVLYSEKLEILVWQYCETYFRSLRPGMSYPMSLAKIESNTSHLNTLDYNFPVRVFLLNGQKANIPMIKAPKFWEDTNSSFCDRTEGTIPSFVLNSKACVKFALRNKLVTFFTSGDRLYTRISMHTILYVYDISTWFGIILSATIILLIVICVTRKKMHNVSEDLFMGMAILLEQGTHISAYGSQGITSQISLRPAPIQTFEQLVKLNRTAYCDLKMVTYPVPSYGSEYGIIILVGNK</sequence>
<keyword evidence="3" id="KW-1185">Reference proteome</keyword>
<keyword evidence="1" id="KW-1133">Transmembrane helix</keyword>
<dbReference type="EMBL" id="LNIX01000012">
    <property type="protein sequence ID" value="OXA48278.1"/>
    <property type="molecule type" value="Genomic_DNA"/>
</dbReference>